<name>A0A840NBZ3_9BRAD</name>
<dbReference type="AlphaFoldDB" id="A0A840NBZ3"/>
<evidence type="ECO:0000313" key="4">
    <source>
        <dbReference type="Proteomes" id="UP000521227"/>
    </source>
</evidence>
<organism evidence="3 4">
    <name type="scientific">Afipia massiliensis</name>
    <dbReference type="NCBI Taxonomy" id="211460"/>
    <lineage>
        <taxon>Bacteria</taxon>
        <taxon>Pseudomonadati</taxon>
        <taxon>Pseudomonadota</taxon>
        <taxon>Alphaproteobacteria</taxon>
        <taxon>Hyphomicrobiales</taxon>
        <taxon>Nitrobacteraceae</taxon>
        <taxon>Afipia</taxon>
    </lineage>
</organism>
<protein>
    <submittedName>
        <fullName evidence="3">Uncharacterized protein</fullName>
    </submittedName>
</protein>
<dbReference type="Proteomes" id="UP000521227">
    <property type="component" value="Unassembled WGS sequence"/>
</dbReference>
<reference evidence="3 4" key="1">
    <citation type="submission" date="2020-08" db="EMBL/GenBank/DDBJ databases">
        <title>Genomic Encyclopedia of Type Strains, Phase IV (KMG-IV): sequencing the most valuable type-strain genomes for metagenomic binning, comparative biology and taxonomic classification.</title>
        <authorList>
            <person name="Goeker M."/>
        </authorList>
    </citation>
    <scope>NUCLEOTIDE SEQUENCE [LARGE SCALE GENOMIC DNA]</scope>
    <source>
        <strain evidence="3 4">DSM 17498</strain>
    </source>
</reference>
<dbReference type="EMBL" id="JACHIJ010000012">
    <property type="protein sequence ID" value="MBB5055171.1"/>
    <property type="molecule type" value="Genomic_DNA"/>
</dbReference>
<dbReference type="RefSeq" id="WP_184090552.1">
    <property type="nucleotide sequence ID" value="NZ_JACHIJ010000012.1"/>
</dbReference>
<accession>A0A840NBZ3</accession>
<feature type="signal peptide" evidence="2">
    <location>
        <begin position="1"/>
        <end position="23"/>
    </location>
</feature>
<feature type="chain" id="PRO_5032349235" evidence="2">
    <location>
        <begin position="24"/>
        <end position="90"/>
    </location>
</feature>
<proteinExistence type="predicted"/>
<sequence length="90" mass="9720">MKKILFSLAFVLPVTFASPQASALPGNLHDLLTGHAVASDVVEIKGGHGRGKGHGWGKSRGFKHHGWNRGRKVGWRGRGCPPGLWKQGRC</sequence>
<evidence type="ECO:0000256" key="1">
    <source>
        <dbReference type="SAM" id="MobiDB-lite"/>
    </source>
</evidence>
<evidence type="ECO:0000256" key="2">
    <source>
        <dbReference type="SAM" id="SignalP"/>
    </source>
</evidence>
<comment type="caution">
    <text evidence="3">The sequence shown here is derived from an EMBL/GenBank/DDBJ whole genome shotgun (WGS) entry which is preliminary data.</text>
</comment>
<evidence type="ECO:0000313" key="3">
    <source>
        <dbReference type="EMBL" id="MBB5055171.1"/>
    </source>
</evidence>
<keyword evidence="2" id="KW-0732">Signal</keyword>
<gene>
    <name evidence="3" type="ORF">HNQ36_005182</name>
</gene>
<feature type="region of interest" description="Disordered" evidence="1">
    <location>
        <begin position="48"/>
        <end position="70"/>
    </location>
</feature>